<reference evidence="1" key="1">
    <citation type="submission" date="2020-11" db="EMBL/GenBank/DDBJ databases">
        <authorList>
            <person name="Davenport K.M."/>
            <person name="Bickhart D.M."/>
            <person name="Smith T.P.L."/>
            <person name="Murdoch B.M."/>
            <person name="Rosen B.D."/>
        </authorList>
    </citation>
    <scope>NUCLEOTIDE SEQUENCE [LARGE SCALE GENOMIC DNA]</scope>
    <source>
        <strain evidence="1">OAR_USU_Benz2616</strain>
    </source>
</reference>
<protein>
    <submittedName>
        <fullName evidence="1">Uncharacterized protein</fullName>
    </submittedName>
</protein>
<name>A0AC11DIF6_SHEEP</name>
<evidence type="ECO:0000313" key="1">
    <source>
        <dbReference type="Ensembl" id="ENSOARP00020043348.1"/>
    </source>
</evidence>
<reference evidence="1" key="3">
    <citation type="submission" date="2025-09" db="UniProtKB">
        <authorList>
            <consortium name="Ensembl"/>
        </authorList>
    </citation>
    <scope>IDENTIFICATION</scope>
</reference>
<reference evidence="1" key="2">
    <citation type="submission" date="2025-08" db="UniProtKB">
        <authorList>
            <consortium name="Ensembl"/>
        </authorList>
    </citation>
    <scope>IDENTIFICATION</scope>
</reference>
<sequence length="147" mass="16776">MSVESVMSSNHLILCHPLFLLPSMFPSIRVFSSESVLRIRWPEYWSLSFSISPSNEYSGLISLRIDWLDLLAIQGTLKSLLQHHSSKASILWCSVFLIVQLSHPYMTTGKTIAMTRQTFVGKVMSLLFNILSRLVIAFLPRSKYLLI</sequence>
<proteinExistence type="predicted"/>
<dbReference type="Ensembl" id="ENSOART00020056179.1">
    <property type="protein sequence ID" value="ENSOARP00020043348.1"/>
    <property type="gene ID" value="ENSOARG00020027141.1"/>
</dbReference>
<organism evidence="1">
    <name type="scientific">Ovis aries</name>
    <name type="common">Sheep</name>
    <dbReference type="NCBI Taxonomy" id="9940"/>
    <lineage>
        <taxon>Eukaryota</taxon>
        <taxon>Metazoa</taxon>
        <taxon>Chordata</taxon>
        <taxon>Craniata</taxon>
        <taxon>Vertebrata</taxon>
        <taxon>Euteleostomi</taxon>
        <taxon>Mammalia</taxon>
        <taxon>Eutheria</taxon>
        <taxon>Laurasiatheria</taxon>
        <taxon>Artiodactyla</taxon>
        <taxon>Ruminantia</taxon>
        <taxon>Pecora</taxon>
        <taxon>Bovidae</taxon>
        <taxon>Caprinae</taxon>
        <taxon>Ovis</taxon>
    </lineage>
</organism>
<accession>A0AC11DIF6</accession>